<dbReference type="RefSeq" id="XP_007373807.1">
    <property type="nucleotide sequence ID" value="XM_007373745.1"/>
</dbReference>
<dbReference type="Proteomes" id="UP000000709">
    <property type="component" value="Unassembled WGS sequence"/>
</dbReference>
<dbReference type="eggNOG" id="ENOG502SAYP">
    <property type="taxonomic scope" value="Eukaryota"/>
</dbReference>
<evidence type="ECO:0000313" key="2">
    <source>
        <dbReference type="EMBL" id="EGW34223.1"/>
    </source>
</evidence>
<evidence type="ECO:0000313" key="3">
    <source>
        <dbReference type="Proteomes" id="UP000000709"/>
    </source>
</evidence>
<dbReference type="KEGG" id="spaa:SPAPADRAFT_59653"/>
<gene>
    <name evidence="2" type="ORF">SPAPADRAFT_59653</name>
</gene>
<dbReference type="EMBL" id="GL996500">
    <property type="protein sequence ID" value="EGW34223.1"/>
    <property type="molecule type" value="Genomic_DNA"/>
</dbReference>
<protein>
    <submittedName>
        <fullName evidence="2">Uncharacterized protein</fullName>
    </submittedName>
</protein>
<proteinExistence type="predicted"/>
<sequence>MQPTRDSSKLGVPRTAYPASIHSNNTFRRTTSGGASDRYLSRTNTGTTDPYIAATNAESQSIVTMDKIPSAKPSATYSDLLWTQIDVLDDVRNMASEVRNRGSFFNDKFNEELSKLKQSQNKLLETMSTQHFSDLDASEHQKQLYHLSRMAPVRQSSGNLLDEENIVHENEESKDAFEHKKRQQEKINVFFKEDDLELKNQTIYKKQNFDDVNQYVSEIKQDLQVLGESMKQFDESTREIW</sequence>
<dbReference type="InParanoid" id="G3AHQ9"/>
<dbReference type="AlphaFoldDB" id="G3AHQ9"/>
<dbReference type="OrthoDB" id="4065597at2759"/>
<name>G3AHQ9_SPAPN</name>
<dbReference type="HOGENOM" id="CLU_077187_0_0_1"/>
<organism evidence="3">
    <name type="scientific">Spathaspora passalidarum (strain NRRL Y-27907 / 11-Y1)</name>
    <dbReference type="NCBI Taxonomy" id="619300"/>
    <lineage>
        <taxon>Eukaryota</taxon>
        <taxon>Fungi</taxon>
        <taxon>Dikarya</taxon>
        <taxon>Ascomycota</taxon>
        <taxon>Saccharomycotina</taxon>
        <taxon>Pichiomycetes</taxon>
        <taxon>Debaryomycetaceae</taxon>
        <taxon>Spathaspora</taxon>
    </lineage>
</organism>
<dbReference type="OMA" id="SDKLWTQ"/>
<evidence type="ECO:0000256" key="1">
    <source>
        <dbReference type="SAM" id="MobiDB-lite"/>
    </source>
</evidence>
<feature type="compositionally biased region" description="Polar residues" evidence="1">
    <location>
        <begin position="24"/>
        <end position="34"/>
    </location>
</feature>
<feature type="region of interest" description="Disordered" evidence="1">
    <location>
        <begin position="24"/>
        <end position="43"/>
    </location>
</feature>
<dbReference type="GeneID" id="18873007"/>
<accession>G3AHQ9</accession>
<reference evidence="2 3" key="1">
    <citation type="journal article" date="2011" name="Proc. Natl. Acad. Sci. U.S.A.">
        <title>Comparative genomics of xylose-fermenting fungi for enhanced biofuel production.</title>
        <authorList>
            <person name="Wohlbach D.J."/>
            <person name="Kuo A."/>
            <person name="Sato T.K."/>
            <person name="Potts K.M."/>
            <person name="Salamov A.A."/>
            <person name="LaButti K.M."/>
            <person name="Sun H."/>
            <person name="Clum A."/>
            <person name="Pangilinan J.L."/>
            <person name="Lindquist E.A."/>
            <person name="Lucas S."/>
            <person name="Lapidus A."/>
            <person name="Jin M."/>
            <person name="Gunawan C."/>
            <person name="Balan V."/>
            <person name="Dale B.E."/>
            <person name="Jeffries T.W."/>
            <person name="Zinkel R."/>
            <person name="Barry K.W."/>
            <person name="Grigoriev I.V."/>
            <person name="Gasch A.P."/>
        </authorList>
    </citation>
    <scope>NUCLEOTIDE SEQUENCE [LARGE SCALE GENOMIC DNA]</scope>
    <source>
        <strain evidence="3">NRRL Y-27907 / 11-Y1</strain>
    </source>
</reference>
<dbReference type="Pfam" id="PF17242">
    <property type="entry name" value="DUF5315"/>
    <property type="match status" value="1"/>
</dbReference>
<keyword evidence="3" id="KW-1185">Reference proteome</keyword>